<evidence type="ECO:0000259" key="19">
    <source>
        <dbReference type="Pfam" id="PF21305"/>
    </source>
</evidence>
<evidence type="ECO:0000256" key="11">
    <source>
        <dbReference type="ARBA" id="ARBA00023287"/>
    </source>
</evidence>
<accession>A0A1G8AKE2</accession>
<feature type="signal peptide" evidence="16">
    <location>
        <begin position="1"/>
        <end position="25"/>
    </location>
</feature>
<dbReference type="PROSITE" id="PS00875">
    <property type="entry name" value="T2SP_D"/>
    <property type="match status" value="1"/>
</dbReference>
<dbReference type="Pfam" id="PF03958">
    <property type="entry name" value="Secretin_N"/>
    <property type="match status" value="3"/>
</dbReference>
<evidence type="ECO:0000256" key="12">
    <source>
        <dbReference type="ARBA" id="ARBA00024678"/>
    </source>
</evidence>
<dbReference type="GO" id="GO:0030420">
    <property type="term" value="P:establishment of competence for transformation"/>
    <property type="evidence" value="ECO:0007669"/>
    <property type="project" value="UniProtKB-KW"/>
</dbReference>
<feature type="domain" description="NolW-like" evidence="18">
    <location>
        <begin position="276"/>
        <end position="406"/>
    </location>
</feature>
<evidence type="ECO:0000256" key="3">
    <source>
        <dbReference type="ARBA" id="ARBA00014124"/>
    </source>
</evidence>
<dbReference type="PANTHER" id="PTHR30332:SF24">
    <property type="entry name" value="SECRETIN GSPD-RELATED"/>
    <property type="match status" value="1"/>
</dbReference>
<dbReference type="GO" id="GO:0015627">
    <property type="term" value="C:type II protein secretion system complex"/>
    <property type="evidence" value="ECO:0007669"/>
    <property type="project" value="InterPro"/>
</dbReference>
<keyword evidence="21" id="KW-1185">Reference proteome</keyword>
<evidence type="ECO:0000256" key="13">
    <source>
        <dbReference type="ARBA" id="ARBA00025897"/>
    </source>
</evidence>
<evidence type="ECO:0000256" key="10">
    <source>
        <dbReference type="ARBA" id="ARBA00023237"/>
    </source>
</evidence>
<feature type="region of interest" description="Disordered" evidence="15">
    <location>
        <begin position="700"/>
        <end position="726"/>
    </location>
</feature>
<keyword evidence="4 14" id="KW-0813">Transport</keyword>
<dbReference type="Proteomes" id="UP000198607">
    <property type="component" value="Unassembled WGS sequence"/>
</dbReference>
<evidence type="ECO:0000256" key="7">
    <source>
        <dbReference type="ARBA" id="ARBA00022729"/>
    </source>
</evidence>
<evidence type="ECO:0000256" key="8">
    <source>
        <dbReference type="ARBA" id="ARBA00022927"/>
    </source>
</evidence>
<keyword evidence="5" id="KW-1134">Transmembrane beta strand</keyword>
<dbReference type="RefSeq" id="WP_091935929.1">
    <property type="nucleotide sequence ID" value="NZ_FNCY01000004.1"/>
</dbReference>
<evidence type="ECO:0000256" key="1">
    <source>
        <dbReference type="ARBA" id="ARBA00004442"/>
    </source>
</evidence>
<evidence type="ECO:0000256" key="9">
    <source>
        <dbReference type="ARBA" id="ARBA00023136"/>
    </source>
</evidence>
<keyword evidence="11" id="KW-0178">Competence</keyword>
<keyword evidence="7 16" id="KW-0732">Signal</keyword>
<evidence type="ECO:0000313" key="21">
    <source>
        <dbReference type="Proteomes" id="UP000198607"/>
    </source>
</evidence>
<dbReference type="InterPro" id="IPR013356">
    <property type="entry name" value="T2SS_GspD"/>
</dbReference>
<dbReference type="InterPro" id="IPR049371">
    <property type="entry name" value="GspD-like_N0"/>
</dbReference>
<gene>
    <name evidence="20" type="ORF">SAMN05660652_01417</name>
</gene>
<organism evidence="20 21">
    <name type="scientific">Propionivibrio dicarboxylicus</name>
    <dbReference type="NCBI Taxonomy" id="83767"/>
    <lineage>
        <taxon>Bacteria</taxon>
        <taxon>Pseudomonadati</taxon>
        <taxon>Pseudomonadota</taxon>
        <taxon>Betaproteobacteria</taxon>
        <taxon>Rhodocyclales</taxon>
        <taxon>Rhodocyclaceae</taxon>
        <taxon>Propionivibrio</taxon>
    </lineage>
</organism>
<dbReference type="EMBL" id="FNCY01000004">
    <property type="protein sequence ID" value="SDH21492.1"/>
    <property type="molecule type" value="Genomic_DNA"/>
</dbReference>
<feature type="domain" description="NolW-like" evidence="18">
    <location>
        <begin position="196"/>
        <end position="269"/>
    </location>
</feature>
<dbReference type="InterPro" id="IPR004845">
    <property type="entry name" value="T2SS_GspD_CS"/>
</dbReference>
<proteinExistence type="inferred from homology"/>
<evidence type="ECO:0000256" key="2">
    <source>
        <dbReference type="ARBA" id="ARBA00006980"/>
    </source>
</evidence>
<evidence type="ECO:0000313" key="20">
    <source>
        <dbReference type="EMBL" id="SDH21492.1"/>
    </source>
</evidence>
<feature type="chain" id="PRO_5011707040" description="Type IV pilus biogenesis and competence protein PilQ" evidence="16">
    <location>
        <begin position="26"/>
        <end position="726"/>
    </location>
</feature>
<dbReference type="PANTHER" id="PTHR30332">
    <property type="entry name" value="PROBABLE GENERAL SECRETION PATHWAY PROTEIN D"/>
    <property type="match status" value="1"/>
</dbReference>
<evidence type="ECO:0000256" key="5">
    <source>
        <dbReference type="ARBA" id="ARBA00022452"/>
    </source>
</evidence>
<dbReference type="GO" id="GO:0009279">
    <property type="term" value="C:cell outer membrane"/>
    <property type="evidence" value="ECO:0007669"/>
    <property type="project" value="UniProtKB-SubCell"/>
</dbReference>
<dbReference type="InterPro" id="IPR004846">
    <property type="entry name" value="T2SS/T3SS_dom"/>
</dbReference>
<protein>
    <recommendedName>
        <fullName evidence="3">Type IV pilus biogenesis and competence protein PilQ</fullName>
    </recommendedName>
</protein>
<dbReference type="InterPro" id="IPR050810">
    <property type="entry name" value="Bact_Secretion_Sys_Channel"/>
</dbReference>
<feature type="domain" description="NolW-like" evidence="18">
    <location>
        <begin position="128"/>
        <end position="188"/>
    </location>
</feature>
<keyword evidence="6" id="KW-0812">Transmembrane</keyword>
<evidence type="ECO:0000256" key="15">
    <source>
        <dbReference type="SAM" id="MobiDB-lite"/>
    </source>
</evidence>
<dbReference type="NCBIfam" id="TIGR02517">
    <property type="entry name" value="type_II_gspD"/>
    <property type="match status" value="1"/>
</dbReference>
<evidence type="ECO:0000256" key="14">
    <source>
        <dbReference type="RuleBase" id="RU004004"/>
    </source>
</evidence>
<dbReference type="Gene3D" id="3.30.1370.120">
    <property type="match status" value="3"/>
</dbReference>
<feature type="domain" description="GspD-like N0" evidence="19">
    <location>
        <begin position="32"/>
        <end position="101"/>
    </location>
</feature>
<comment type="subcellular location">
    <subcellularLocation>
        <location evidence="1 14">Cell outer membrane</location>
    </subcellularLocation>
</comment>
<keyword evidence="9" id="KW-0472">Membrane</keyword>
<dbReference type="AlphaFoldDB" id="A0A1G8AKE2"/>
<dbReference type="Pfam" id="PF00263">
    <property type="entry name" value="Secretin"/>
    <property type="match status" value="1"/>
</dbReference>
<evidence type="ECO:0000259" key="17">
    <source>
        <dbReference type="Pfam" id="PF00263"/>
    </source>
</evidence>
<comment type="similarity">
    <text evidence="2">Belongs to the bacterial secretin family. GSP D subfamily.</text>
</comment>
<dbReference type="PRINTS" id="PR00811">
    <property type="entry name" value="BCTERIALGSPD"/>
</dbReference>
<dbReference type="GO" id="GO:0015628">
    <property type="term" value="P:protein secretion by the type II secretion system"/>
    <property type="evidence" value="ECO:0007669"/>
    <property type="project" value="InterPro"/>
</dbReference>
<dbReference type="InterPro" id="IPR005644">
    <property type="entry name" value="NolW-like"/>
</dbReference>
<dbReference type="InterPro" id="IPR038591">
    <property type="entry name" value="NolW-like_sf"/>
</dbReference>
<dbReference type="OrthoDB" id="9775455at2"/>
<dbReference type="Pfam" id="PF21305">
    <property type="entry name" value="type_II_gspD_N0"/>
    <property type="match status" value="1"/>
</dbReference>
<evidence type="ECO:0000259" key="18">
    <source>
        <dbReference type="Pfam" id="PF03958"/>
    </source>
</evidence>
<evidence type="ECO:0000256" key="4">
    <source>
        <dbReference type="ARBA" id="ARBA00022448"/>
    </source>
</evidence>
<sequence length="726" mass="76033">MISIKPFRSTSIGLLLAATLQIAQAAEDLLTLNFVDSDIPSTVKAIGVITGKNFLIDPKVKGSINIVSNQPVAKELIYPIMLSALRQHGYTAIDNGTIIKIIPDVEAKTQTTQLVARKTQSSGDKLITKIFPLTYESASQLVTTLRPLVTANNLIAAYQGNNTIVITDYADNVTRIGQIIDNIDHPPQNDIQPIAMRYISALDAAQTIGRLLPEVFVQGASAPASVPEGVRRTVVVPDVRSNQLLVRSEVASHVKQIKSLVASLDQPAASGSNINVVYLRNAEALRLAATLKGILTGQDSTAHGLTASGTNASPATNAALASGTIGTTGTAATSTSTQTLNATGASTMTSPGSASTQGGSVNVQVGGATVLIQADTVTNSLVITAPDHVYNNLRSVIDKLDVRRAQIYIEALIAEVNMSKAVELGVQWAAAGRSDSNAQAALLSSISPTSTNLGTLYSSVKSASSGSSSSSSSVTLPSTFSLGLLNKSNSLGILASAIEKIGNGNILSTPNLLMLDNEEARITVGQNIPILTGSYTTSASGSSNPFQTVERKDIGIKLKIKPQVSDSGSITLTVAQEVSSIDESISTNGAGIATKVRLIETKVLVDDGQTIVLGGLIEDKVSQANNKVPLLGDIPVMGQLFRYETRDQQKVNLMVFLRPTVLRDGSSSAALSSARYEYLRTEQGRFDMPGNLVLDAVPKVQLPPQGGTPPAVPGSGEPTARIDVRP</sequence>
<keyword evidence="8" id="KW-0653">Protein transport</keyword>
<feature type="domain" description="Type II/III secretion system secretin-like" evidence="17">
    <location>
        <begin position="497"/>
        <end position="663"/>
    </location>
</feature>
<dbReference type="STRING" id="83767.SAMN05660652_01417"/>
<evidence type="ECO:0000256" key="6">
    <source>
        <dbReference type="ARBA" id="ARBA00022692"/>
    </source>
</evidence>
<name>A0A1G8AKE2_9RHOO</name>
<reference evidence="20 21" key="1">
    <citation type="submission" date="2016-10" db="EMBL/GenBank/DDBJ databases">
        <authorList>
            <person name="de Groot N.N."/>
        </authorList>
    </citation>
    <scope>NUCLEOTIDE SEQUENCE [LARGE SCALE GENOMIC DNA]</scope>
    <source>
        <strain evidence="20 21">DSM 5885</strain>
    </source>
</reference>
<comment type="function">
    <text evidence="12">Required for type IV pilus biogenesis and competence. Could function as a pore for exit of the pilus but also as a channel for entry of heme and antimicrobial agents and uptake of transforming DNA.</text>
</comment>
<comment type="subunit">
    <text evidence="13">Homododecamer. Tetramer of trimer.</text>
</comment>
<dbReference type="InterPro" id="IPR001775">
    <property type="entry name" value="GspD/PilQ"/>
</dbReference>
<keyword evidence="10" id="KW-0998">Cell outer membrane</keyword>
<evidence type="ECO:0000256" key="16">
    <source>
        <dbReference type="SAM" id="SignalP"/>
    </source>
</evidence>